<evidence type="ECO:0000313" key="4">
    <source>
        <dbReference type="Proteomes" id="UP000051992"/>
    </source>
</evidence>
<feature type="domain" description="Fe/B12 periplasmic-binding" evidence="2">
    <location>
        <begin position="42"/>
        <end position="295"/>
    </location>
</feature>
<evidence type="ECO:0000259" key="2">
    <source>
        <dbReference type="PROSITE" id="PS50983"/>
    </source>
</evidence>
<dbReference type="InterPro" id="IPR002491">
    <property type="entry name" value="ABC_transptr_periplasmic_BD"/>
</dbReference>
<name>A0A0R2H032_WEIVI</name>
<dbReference type="InterPro" id="IPR050902">
    <property type="entry name" value="ABC_Transporter_SBP"/>
</dbReference>
<gene>
    <name evidence="3" type="ORF">IV50_GL000540</name>
</gene>
<sequence length="297" mass="32957">MSKKQIRLLSLCFVLLLILAGGWLWLAFSQSNASDNAKSYKRVVTTTNAQTQVFDQLGIKQVVGVATPGEKQSVPKRYKDLPQVGNHVSPNIEKIVSLKPDAVYVDQALVDDYQKKLSSDNIHTEILNFKTVADLQNSITSLGKTYNKPVKAAELKHKLDLKDTSTKKHPKVLLLMGMPGGSFLAGTKYSYVGDLIERAGGKVVTTSSSKSDYVQPNTEQIAKEQPDVIITMAHAMDQSVFDSFKTEFKSDSWKNIKAVKENHVYQAKEPTFSMTANMNAPKAFKQIQTWLADADKN</sequence>
<comment type="similarity">
    <text evidence="1">Belongs to the bacterial solute-binding protein 8 family.</text>
</comment>
<dbReference type="EMBL" id="JQBM01000002">
    <property type="protein sequence ID" value="KRN46272.1"/>
    <property type="molecule type" value="Genomic_DNA"/>
</dbReference>
<evidence type="ECO:0000313" key="3">
    <source>
        <dbReference type="EMBL" id="KRN46272.1"/>
    </source>
</evidence>
<proteinExistence type="inferred from homology"/>
<dbReference type="PANTHER" id="PTHR30535">
    <property type="entry name" value="VITAMIN B12-BINDING PROTEIN"/>
    <property type="match status" value="1"/>
</dbReference>
<dbReference type="PATRIC" id="fig|1629.5.peg.544"/>
<dbReference type="GeneID" id="86898444"/>
<dbReference type="PANTHER" id="PTHR30535:SF36">
    <property type="entry name" value="HIGH-AFFINITY HEME UPTAKE SYSTEM PROTEIN ISDE"/>
    <property type="match status" value="1"/>
</dbReference>
<dbReference type="PROSITE" id="PS50983">
    <property type="entry name" value="FE_B12_PBP"/>
    <property type="match status" value="1"/>
</dbReference>
<keyword evidence="4" id="KW-1185">Reference proteome</keyword>
<dbReference type="GO" id="GO:0071281">
    <property type="term" value="P:cellular response to iron ion"/>
    <property type="evidence" value="ECO:0007669"/>
    <property type="project" value="TreeGrafter"/>
</dbReference>
<accession>A0A0R2H032</accession>
<dbReference type="Proteomes" id="UP000051992">
    <property type="component" value="Unassembled WGS sequence"/>
</dbReference>
<dbReference type="Gene3D" id="3.40.50.1980">
    <property type="entry name" value="Nitrogenase molybdenum iron protein domain"/>
    <property type="match status" value="2"/>
</dbReference>
<comment type="caution">
    <text evidence="3">The sequence shown here is derived from an EMBL/GenBank/DDBJ whole genome shotgun (WGS) entry which is preliminary data.</text>
</comment>
<dbReference type="RefSeq" id="WP_057744704.1">
    <property type="nucleotide sequence ID" value="NZ_BJLU01000007.1"/>
</dbReference>
<dbReference type="Pfam" id="PF01497">
    <property type="entry name" value="Peripla_BP_2"/>
    <property type="match status" value="1"/>
</dbReference>
<evidence type="ECO:0000256" key="1">
    <source>
        <dbReference type="ARBA" id="ARBA00008814"/>
    </source>
</evidence>
<dbReference type="OrthoDB" id="66025at2"/>
<reference evidence="3 4" key="1">
    <citation type="journal article" date="2015" name="Genome Announc.">
        <title>Expanding the biotechnology potential of lactobacilli through comparative genomics of 213 strains and associated genera.</title>
        <authorList>
            <person name="Sun Z."/>
            <person name="Harris H.M."/>
            <person name="McCann A."/>
            <person name="Guo C."/>
            <person name="Argimon S."/>
            <person name="Zhang W."/>
            <person name="Yang X."/>
            <person name="Jeffery I.B."/>
            <person name="Cooney J.C."/>
            <person name="Kagawa T.F."/>
            <person name="Liu W."/>
            <person name="Song Y."/>
            <person name="Salvetti E."/>
            <person name="Wrobel A."/>
            <person name="Rasinkangas P."/>
            <person name="Parkhill J."/>
            <person name="Rea M.C."/>
            <person name="O'Sullivan O."/>
            <person name="Ritari J."/>
            <person name="Douillard F.P."/>
            <person name="Paul Ross R."/>
            <person name="Yang R."/>
            <person name="Briner A.E."/>
            <person name="Felis G.E."/>
            <person name="de Vos W.M."/>
            <person name="Barrangou R."/>
            <person name="Klaenhammer T.R."/>
            <person name="Caufield P.W."/>
            <person name="Cui Y."/>
            <person name="Zhang H."/>
            <person name="O'Toole P.W."/>
        </authorList>
    </citation>
    <scope>NUCLEOTIDE SEQUENCE [LARGE SCALE GENOMIC DNA]</scope>
    <source>
        <strain evidence="3 4">DSM 20410</strain>
    </source>
</reference>
<organism evidence="3 4">
    <name type="scientific">Weissella viridescens</name>
    <name type="common">Lactobacillus viridescens</name>
    <dbReference type="NCBI Taxonomy" id="1629"/>
    <lineage>
        <taxon>Bacteria</taxon>
        <taxon>Bacillati</taxon>
        <taxon>Bacillota</taxon>
        <taxon>Bacilli</taxon>
        <taxon>Lactobacillales</taxon>
        <taxon>Lactobacillaceae</taxon>
        <taxon>Weissella</taxon>
    </lineage>
</organism>
<dbReference type="SUPFAM" id="SSF53807">
    <property type="entry name" value="Helical backbone' metal receptor"/>
    <property type="match status" value="1"/>
</dbReference>
<dbReference type="AlphaFoldDB" id="A0A0R2H032"/>
<protein>
    <submittedName>
        <fullName evidence="3">Iron (Fe) abc superfamily atp binding cassette transporter, binding protein</fullName>
    </submittedName>
</protein>